<keyword evidence="3 5" id="KW-0378">Hydrolase</keyword>
<evidence type="ECO:0000256" key="2">
    <source>
        <dbReference type="ARBA" id="ARBA00022729"/>
    </source>
</evidence>
<dbReference type="Gene3D" id="2.115.10.20">
    <property type="entry name" value="Glycosyl hydrolase domain, family 43"/>
    <property type="match status" value="1"/>
</dbReference>
<reference evidence="7 8" key="1">
    <citation type="submission" date="2024-07" db="EMBL/GenBank/DDBJ databases">
        <title>Section-level genome sequencing and comparative genomics of Aspergillus sections Usti and Cavernicolus.</title>
        <authorList>
            <consortium name="Lawrence Berkeley National Laboratory"/>
            <person name="Nybo J.L."/>
            <person name="Vesth T.C."/>
            <person name="Theobald S."/>
            <person name="Frisvad J.C."/>
            <person name="Larsen T.O."/>
            <person name="Kjaerboelling I."/>
            <person name="Rothschild-Mancinelli K."/>
            <person name="Lyhne E.K."/>
            <person name="Kogle M.E."/>
            <person name="Barry K."/>
            <person name="Clum A."/>
            <person name="Na H."/>
            <person name="Ledsgaard L."/>
            <person name="Lin J."/>
            <person name="Lipzen A."/>
            <person name="Kuo A."/>
            <person name="Riley R."/>
            <person name="Mondo S."/>
            <person name="Labutti K."/>
            <person name="Haridas S."/>
            <person name="Pangalinan J."/>
            <person name="Salamov A.A."/>
            <person name="Simmons B.A."/>
            <person name="Magnuson J.K."/>
            <person name="Chen J."/>
            <person name="Drula E."/>
            <person name="Henrissat B."/>
            <person name="Wiebenga A."/>
            <person name="Lubbers R.J."/>
            <person name="Gomes A.C."/>
            <person name="Makela M.R."/>
            <person name="Stajich J."/>
            <person name="Grigoriev I.V."/>
            <person name="Mortensen U.H."/>
            <person name="De Vries R.P."/>
            <person name="Baker S.E."/>
            <person name="Andersen M.R."/>
        </authorList>
    </citation>
    <scope>NUCLEOTIDE SEQUENCE [LARGE SCALE GENOMIC DNA]</scope>
    <source>
        <strain evidence="7 8">CBS 209.92</strain>
    </source>
</reference>
<protein>
    <submittedName>
        <fullName evidence="7">Glycosyl hydrolase</fullName>
    </submittedName>
</protein>
<proteinExistence type="inferred from homology"/>
<dbReference type="InterPro" id="IPR013320">
    <property type="entry name" value="ConA-like_dom_sf"/>
</dbReference>
<dbReference type="PANTHER" id="PTHR42812">
    <property type="entry name" value="BETA-XYLOSIDASE"/>
    <property type="match status" value="1"/>
</dbReference>
<dbReference type="PANTHER" id="PTHR42812:SF12">
    <property type="entry name" value="BETA-XYLOSIDASE-RELATED"/>
    <property type="match status" value="1"/>
</dbReference>
<dbReference type="InterPro" id="IPR006710">
    <property type="entry name" value="Glyco_hydro_43"/>
</dbReference>
<dbReference type="InterPro" id="IPR051795">
    <property type="entry name" value="Glycosyl_Hydrlase_43"/>
</dbReference>
<gene>
    <name evidence="7" type="ORF">BJX66DRAFT_350583</name>
</gene>
<comment type="similarity">
    <text evidence="1 5">Belongs to the glycosyl hydrolase 43 family.</text>
</comment>
<keyword evidence="4 5" id="KW-0326">Glycosidase</keyword>
<dbReference type="InterPro" id="IPR041542">
    <property type="entry name" value="GH43_C2"/>
</dbReference>
<evidence type="ECO:0000256" key="5">
    <source>
        <dbReference type="RuleBase" id="RU361187"/>
    </source>
</evidence>
<organism evidence="7 8">
    <name type="scientific">Aspergillus keveii</name>
    <dbReference type="NCBI Taxonomy" id="714993"/>
    <lineage>
        <taxon>Eukaryota</taxon>
        <taxon>Fungi</taxon>
        <taxon>Dikarya</taxon>
        <taxon>Ascomycota</taxon>
        <taxon>Pezizomycotina</taxon>
        <taxon>Eurotiomycetes</taxon>
        <taxon>Eurotiomycetidae</taxon>
        <taxon>Eurotiales</taxon>
        <taxon>Aspergillaceae</taxon>
        <taxon>Aspergillus</taxon>
        <taxon>Aspergillus subgen. Nidulantes</taxon>
    </lineage>
</organism>
<sequence length="546" mass="61257">MSYRNPIIPGFAPDPSIVRINDMFYLVTSSFHLFPGLPIYASRDLIAWRHIGNAIHRPTQLSLAQSGTKLNPLNNGTDEKAPATGGLYAPTIRHYNGTTYIVCTNVVYDAEKDKGDWVSGLTFQNFIVSTADIGLGKWSDPVFFDYYGIDPDLFVDEDGHAYIAGSYWKPSPSCCISCFEVDLNTGRKMSEEKLLWNGYTKVIPEGPHIYKCNGHYYLLVSEGGTHEGHCLTIARAPSIWGPYEPCDRNPILQPTASLDPSAYCHFNGHGDLVQDTQGSWWMVCLAVRRDRAGRMVLGRETFLTAVEWPEGQIWPRIQQPIPRTLRRRVVDEEHEEGSPMSLSPPIEAVPSPFDPKMDIVWIRDPDLGRCSVSSDGKTVSLLPLPTDLAQCTGESTTFVGRRQRRLEGSATADLVLSSLSGYTEDVRAGMAYYKDEHRYARILYEPVLGTLVFEVKNSAKSPTIYREKRAEVDLRRASKIQFRVLYTGQFIHFMYRVEQAGERNGWNSFGLIDTLDMSSNDFTGPAIGVFAIGTGDKWCTFEEVDI</sequence>
<accession>A0ABR4G8P9</accession>
<dbReference type="Proteomes" id="UP001610563">
    <property type="component" value="Unassembled WGS sequence"/>
</dbReference>
<evidence type="ECO:0000256" key="1">
    <source>
        <dbReference type="ARBA" id="ARBA00009865"/>
    </source>
</evidence>
<evidence type="ECO:0000259" key="6">
    <source>
        <dbReference type="Pfam" id="PF17851"/>
    </source>
</evidence>
<dbReference type="Gene3D" id="2.60.120.200">
    <property type="match status" value="1"/>
</dbReference>
<dbReference type="CDD" id="cd18617">
    <property type="entry name" value="GH43_XynB-like"/>
    <property type="match status" value="1"/>
</dbReference>
<name>A0ABR4G8P9_9EURO</name>
<evidence type="ECO:0000313" key="7">
    <source>
        <dbReference type="EMBL" id="KAL2795403.1"/>
    </source>
</evidence>
<comment type="caution">
    <text evidence="7">The sequence shown here is derived from an EMBL/GenBank/DDBJ whole genome shotgun (WGS) entry which is preliminary data.</text>
</comment>
<keyword evidence="2" id="KW-0732">Signal</keyword>
<dbReference type="Pfam" id="PF17851">
    <property type="entry name" value="GH43_C2"/>
    <property type="match status" value="1"/>
</dbReference>
<keyword evidence="8" id="KW-1185">Reference proteome</keyword>
<evidence type="ECO:0000256" key="3">
    <source>
        <dbReference type="ARBA" id="ARBA00022801"/>
    </source>
</evidence>
<evidence type="ECO:0000313" key="8">
    <source>
        <dbReference type="Proteomes" id="UP001610563"/>
    </source>
</evidence>
<dbReference type="GO" id="GO:0016787">
    <property type="term" value="F:hydrolase activity"/>
    <property type="evidence" value="ECO:0007669"/>
    <property type="project" value="UniProtKB-KW"/>
</dbReference>
<dbReference type="SUPFAM" id="SSF75005">
    <property type="entry name" value="Arabinanase/levansucrase/invertase"/>
    <property type="match status" value="1"/>
</dbReference>
<dbReference type="EMBL" id="JBFTWV010000035">
    <property type="protein sequence ID" value="KAL2795403.1"/>
    <property type="molecule type" value="Genomic_DNA"/>
</dbReference>
<feature type="domain" description="Beta-xylosidase C-terminal Concanavalin A-like" evidence="6">
    <location>
        <begin position="359"/>
        <end position="542"/>
    </location>
</feature>
<evidence type="ECO:0000256" key="4">
    <source>
        <dbReference type="ARBA" id="ARBA00023295"/>
    </source>
</evidence>
<dbReference type="Pfam" id="PF04616">
    <property type="entry name" value="Glyco_hydro_43"/>
    <property type="match status" value="1"/>
</dbReference>
<dbReference type="InterPro" id="IPR023296">
    <property type="entry name" value="Glyco_hydro_beta-prop_sf"/>
</dbReference>
<dbReference type="SUPFAM" id="SSF49899">
    <property type="entry name" value="Concanavalin A-like lectins/glucanases"/>
    <property type="match status" value="1"/>
</dbReference>